<dbReference type="EMBL" id="VFON01000001">
    <property type="protein sequence ID" value="TQL43380.1"/>
    <property type="molecule type" value="Genomic_DNA"/>
</dbReference>
<dbReference type="Proteomes" id="UP000319094">
    <property type="component" value="Unassembled WGS sequence"/>
</dbReference>
<evidence type="ECO:0000313" key="2">
    <source>
        <dbReference type="Proteomes" id="UP000319094"/>
    </source>
</evidence>
<dbReference type="AlphaFoldDB" id="A0A542Y5L8"/>
<comment type="caution">
    <text evidence="1">The sequence shown here is derived from an EMBL/GenBank/DDBJ whole genome shotgun (WGS) entry which is preliminary data.</text>
</comment>
<evidence type="ECO:0000313" key="1">
    <source>
        <dbReference type="EMBL" id="TQL43380.1"/>
    </source>
</evidence>
<keyword evidence="2" id="KW-1185">Reference proteome</keyword>
<protein>
    <submittedName>
        <fullName evidence="1">Uncharacterized protein</fullName>
    </submittedName>
</protein>
<accession>A0A542Y5L8</accession>
<proteinExistence type="predicted"/>
<sequence length="439" mass="47659">MQPMISPTAHNVRQPWHTRFRRVAAMAVAAAVALGLAACSIGPSVRDAERYAAKLAAVPGITGTEVLSYKPQGIPAPLVGSVRVTVPPEKKIIDAVVERACDVPNRKRTELVITITDGNATLHRVDSGCPSNTIDLAAVFEDMREANPTGYVWLGESHTSDDILVSDYETAPYDDDPDYETATSWMTTVAAVYRNAGATSIRMDVRDVVISSAPATEHLATIEALTSLSADYQLEQLWLTPDSLVVKSPSESAAAVLTTAVDEERAFEDHDTEVTALPLWSFGGTVTAPMIRVADAAAELGATEMSVDRRSNLRVLAPSVEAVSAWSERLAAANSEGVRVELTTVDGYRSFEVLINDPALVITAEQNPYPMWVDWYQRIAEVSPKSREIRGTIRFSTDQIVVFRPDETEVASITAVVEQIAEEDGHITYQVGGPLETRY</sequence>
<reference evidence="1 2" key="1">
    <citation type="submission" date="2019-06" db="EMBL/GenBank/DDBJ databases">
        <title>Sequencing the genomes of 1000 actinobacteria strains.</title>
        <authorList>
            <person name="Klenk H.-P."/>
        </authorList>
    </citation>
    <scope>NUCLEOTIDE SEQUENCE [LARGE SCALE GENOMIC DNA]</scope>
    <source>
        <strain evidence="1 2">DSM 8803</strain>
    </source>
</reference>
<organism evidence="1 2">
    <name type="scientific">Leucobacter komagatae</name>
    <dbReference type="NCBI Taxonomy" id="55969"/>
    <lineage>
        <taxon>Bacteria</taxon>
        <taxon>Bacillati</taxon>
        <taxon>Actinomycetota</taxon>
        <taxon>Actinomycetes</taxon>
        <taxon>Micrococcales</taxon>
        <taxon>Microbacteriaceae</taxon>
        <taxon>Leucobacter</taxon>
    </lineage>
</organism>
<gene>
    <name evidence="1" type="ORF">FB468_1401</name>
</gene>
<name>A0A542Y5L8_9MICO</name>